<proteinExistence type="predicted"/>
<dbReference type="Proteomes" id="UP000479710">
    <property type="component" value="Unassembled WGS sequence"/>
</dbReference>
<feature type="non-terminal residue" evidence="1">
    <location>
        <position position="1"/>
    </location>
</feature>
<evidence type="ECO:0000313" key="2">
    <source>
        <dbReference type="Proteomes" id="UP000479710"/>
    </source>
</evidence>
<reference evidence="1 2" key="1">
    <citation type="submission" date="2019-11" db="EMBL/GenBank/DDBJ databases">
        <title>Whole genome sequence of Oryza granulata.</title>
        <authorList>
            <person name="Li W."/>
        </authorList>
    </citation>
    <scope>NUCLEOTIDE SEQUENCE [LARGE SCALE GENOMIC DNA]</scope>
    <source>
        <strain evidence="2">cv. Menghai</strain>
        <tissue evidence="1">Leaf</tissue>
    </source>
</reference>
<dbReference type="AlphaFoldDB" id="A0A6G1DAX3"/>
<keyword evidence="2" id="KW-1185">Reference proteome</keyword>
<organism evidence="1 2">
    <name type="scientific">Oryza meyeriana var. granulata</name>
    <dbReference type="NCBI Taxonomy" id="110450"/>
    <lineage>
        <taxon>Eukaryota</taxon>
        <taxon>Viridiplantae</taxon>
        <taxon>Streptophyta</taxon>
        <taxon>Embryophyta</taxon>
        <taxon>Tracheophyta</taxon>
        <taxon>Spermatophyta</taxon>
        <taxon>Magnoliopsida</taxon>
        <taxon>Liliopsida</taxon>
        <taxon>Poales</taxon>
        <taxon>Poaceae</taxon>
        <taxon>BOP clade</taxon>
        <taxon>Oryzoideae</taxon>
        <taxon>Oryzeae</taxon>
        <taxon>Oryzinae</taxon>
        <taxon>Oryza</taxon>
        <taxon>Oryza meyeriana</taxon>
    </lineage>
</organism>
<gene>
    <name evidence="1" type="ORF">E2562_037176</name>
</gene>
<name>A0A6G1DAX3_9ORYZ</name>
<comment type="caution">
    <text evidence="1">The sequence shown here is derived from an EMBL/GenBank/DDBJ whole genome shotgun (WGS) entry which is preliminary data.</text>
</comment>
<sequence>AGASWGRERWAQCRRGAAFSVAIENDALAQPGDVEVRIAGPPWETTDETG</sequence>
<dbReference type="EMBL" id="SPHZ02000007">
    <property type="protein sequence ID" value="KAF0909539.1"/>
    <property type="molecule type" value="Genomic_DNA"/>
</dbReference>
<evidence type="ECO:0000313" key="1">
    <source>
        <dbReference type="EMBL" id="KAF0909539.1"/>
    </source>
</evidence>
<accession>A0A6G1DAX3</accession>
<protein>
    <submittedName>
        <fullName evidence="1">Uncharacterized protein</fullName>
    </submittedName>
</protein>